<keyword evidence="4" id="KW-0378">Hydrolase</keyword>
<dbReference type="AlphaFoldDB" id="A0A344TQR3"/>
<evidence type="ECO:0000256" key="6">
    <source>
        <dbReference type="PIRSR" id="PIRSR028757-1"/>
    </source>
</evidence>
<gene>
    <name evidence="9" type="ORF">DR864_26210</name>
</gene>
<dbReference type="GO" id="GO:0008236">
    <property type="term" value="F:serine-type peptidase activity"/>
    <property type="evidence" value="ECO:0007669"/>
    <property type="project" value="UniProtKB-KW"/>
</dbReference>
<evidence type="ECO:0000313" key="10">
    <source>
        <dbReference type="Proteomes" id="UP000251993"/>
    </source>
</evidence>
<dbReference type="Pfam" id="PF02016">
    <property type="entry name" value="Peptidase_S66"/>
    <property type="match status" value="1"/>
</dbReference>
<evidence type="ECO:0000259" key="8">
    <source>
        <dbReference type="Pfam" id="PF17676"/>
    </source>
</evidence>
<reference evidence="9 10" key="1">
    <citation type="submission" date="2018-07" db="EMBL/GenBank/DDBJ databases">
        <title>Genome sequencing of Runella.</title>
        <authorList>
            <person name="Baek M.-G."/>
            <person name="Yi H."/>
        </authorList>
    </citation>
    <scope>NUCLEOTIDE SEQUENCE [LARGE SCALE GENOMIC DNA]</scope>
    <source>
        <strain evidence="9 10">HYN0085</strain>
    </source>
</reference>
<feature type="domain" description="LD-carboxypeptidase C-terminal" evidence="8">
    <location>
        <begin position="172"/>
        <end position="289"/>
    </location>
</feature>
<protein>
    <submittedName>
        <fullName evidence="9">LD-carboxypeptidase</fullName>
    </submittedName>
</protein>
<comment type="similarity">
    <text evidence="1">Belongs to the peptidase S66 family.</text>
</comment>
<sequence length="302" mass="34033">MIRPPYLRAGDRVGVLALASQVSYDALFEGLRVLRQDWQLDVVEGATLRTSYHQFAGTDEERRADFQRMLDDPSIKAIFSARGGYGSSKLIDGLSFRRFKKHPKWIIGFSDITALHCHLHRLAYESLHATMPKLFGQEGASNAVETLRKALWGEPLQYEAVAHPFNRTGTATGQVVGGNLCLLAHLIGSRSELDTRDKVLFIEDVEETYYNLDRMMVQLKRARKLDQLAGLIVGQFTDMKDNDTIKFGKNANEIIAEFVAEYDYPVCFDFPVGHVPDNRAMIVGREAQLSTTSESTRLIFVN</sequence>
<dbReference type="Gene3D" id="3.50.30.60">
    <property type="entry name" value="LD-carboxypeptidase A C-terminal domain-like"/>
    <property type="match status" value="1"/>
</dbReference>
<organism evidence="9 10">
    <name type="scientific">Runella rosea</name>
    <dbReference type="NCBI Taxonomy" id="2259595"/>
    <lineage>
        <taxon>Bacteria</taxon>
        <taxon>Pseudomonadati</taxon>
        <taxon>Bacteroidota</taxon>
        <taxon>Cytophagia</taxon>
        <taxon>Cytophagales</taxon>
        <taxon>Spirosomataceae</taxon>
        <taxon>Runella</taxon>
    </lineage>
</organism>
<dbReference type="InterPro" id="IPR040921">
    <property type="entry name" value="Peptidase_S66C"/>
</dbReference>
<dbReference type="Proteomes" id="UP000251993">
    <property type="component" value="Chromosome"/>
</dbReference>
<evidence type="ECO:0000256" key="1">
    <source>
        <dbReference type="ARBA" id="ARBA00010233"/>
    </source>
</evidence>
<dbReference type="KEGG" id="run:DR864_26210"/>
<dbReference type="RefSeq" id="WP_114069747.1">
    <property type="nucleotide sequence ID" value="NZ_CP030850.1"/>
</dbReference>
<keyword evidence="5" id="KW-0720">Serine protease</keyword>
<feature type="active site" description="Charge relay system" evidence="6">
    <location>
        <position position="203"/>
    </location>
</feature>
<dbReference type="InterPro" id="IPR003507">
    <property type="entry name" value="S66_fam"/>
</dbReference>
<name>A0A344TQR3_9BACT</name>
<dbReference type="InterPro" id="IPR027478">
    <property type="entry name" value="LdcA_N"/>
</dbReference>
<dbReference type="InterPro" id="IPR040449">
    <property type="entry name" value="Peptidase_S66_N"/>
</dbReference>
<evidence type="ECO:0000256" key="3">
    <source>
        <dbReference type="ARBA" id="ARBA00022670"/>
    </source>
</evidence>
<evidence type="ECO:0000259" key="7">
    <source>
        <dbReference type="Pfam" id="PF02016"/>
    </source>
</evidence>
<proteinExistence type="inferred from homology"/>
<dbReference type="InterPro" id="IPR029062">
    <property type="entry name" value="Class_I_gatase-like"/>
</dbReference>
<evidence type="ECO:0000256" key="5">
    <source>
        <dbReference type="ARBA" id="ARBA00022825"/>
    </source>
</evidence>
<dbReference type="InterPro" id="IPR027461">
    <property type="entry name" value="Carboxypeptidase_A_C_sf"/>
</dbReference>
<dbReference type="PIRSF" id="PIRSF028757">
    <property type="entry name" value="LD-carboxypeptidase"/>
    <property type="match status" value="1"/>
</dbReference>
<feature type="domain" description="LD-carboxypeptidase N-terminal" evidence="7">
    <location>
        <begin position="13"/>
        <end position="128"/>
    </location>
</feature>
<feature type="active site" description="Charge relay system" evidence="6">
    <location>
        <position position="274"/>
    </location>
</feature>
<dbReference type="OrthoDB" id="9807329at2"/>
<dbReference type="Gene3D" id="3.40.50.10740">
    <property type="entry name" value="Class I glutamine amidotransferase-like"/>
    <property type="match status" value="1"/>
</dbReference>
<dbReference type="SUPFAM" id="SSF52317">
    <property type="entry name" value="Class I glutamine amidotransferase-like"/>
    <property type="match status" value="1"/>
</dbReference>
<dbReference type="Pfam" id="PF17676">
    <property type="entry name" value="Peptidase_S66C"/>
    <property type="match status" value="1"/>
</dbReference>
<evidence type="ECO:0000313" key="9">
    <source>
        <dbReference type="EMBL" id="AXE20984.1"/>
    </source>
</evidence>
<feature type="active site" description="Nucleophile" evidence="6">
    <location>
        <position position="110"/>
    </location>
</feature>
<accession>A0A344TQR3</accession>
<dbReference type="SUPFAM" id="SSF141986">
    <property type="entry name" value="LD-carboxypeptidase A C-terminal domain-like"/>
    <property type="match status" value="1"/>
</dbReference>
<evidence type="ECO:0000256" key="4">
    <source>
        <dbReference type="ARBA" id="ARBA00022801"/>
    </source>
</evidence>
<keyword evidence="3" id="KW-0645">Protease</keyword>
<dbReference type="GO" id="GO:0004180">
    <property type="term" value="F:carboxypeptidase activity"/>
    <property type="evidence" value="ECO:0007669"/>
    <property type="project" value="UniProtKB-KW"/>
</dbReference>
<dbReference type="PANTHER" id="PTHR30237">
    <property type="entry name" value="MURAMOYLTETRAPEPTIDE CARBOXYPEPTIDASE"/>
    <property type="match status" value="1"/>
</dbReference>
<keyword evidence="2 9" id="KW-0121">Carboxypeptidase</keyword>
<keyword evidence="10" id="KW-1185">Reference proteome</keyword>
<dbReference type="PANTHER" id="PTHR30237:SF2">
    <property type="entry name" value="MUREIN TETRAPEPTIDE CARBOXYPEPTIDASE"/>
    <property type="match status" value="1"/>
</dbReference>
<dbReference type="EMBL" id="CP030850">
    <property type="protein sequence ID" value="AXE20984.1"/>
    <property type="molecule type" value="Genomic_DNA"/>
</dbReference>
<dbReference type="CDD" id="cd07025">
    <property type="entry name" value="Peptidase_S66"/>
    <property type="match status" value="1"/>
</dbReference>
<evidence type="ECO:0000256" key="2">
    <source>
        <dbReference type="ARBA" id="ARBA00022645"/>
    </source>
</evidence>
<dbReference type="GO" id="GO:0006508">
    <property type="term" value="P:proteolysis"/>
    <property type="evidence" value="ECO:0007669"/>
    <property type="project" value="UniProtKB-KW"/>
</dbReference>